<accession>C0PB65</accession>
<dbReference type="AlphaFoldDB" id="C0PB65"/>
<reference evidence="1" key="1">
    <citation type="journal article" date="2009" name="PLoS Genet.">
        <title>Sequencing, mapping, and analysis of 27,455 maize full-length cDNAs.</title>
        <authorList>
            <person name="Soderlund C."/>
            <person name="Descour A."/>
            <person name="Kudrna D."/>
            <person name="Bomhoff M."/>
            <person name="Boyd L."/>
            <person name="Currie J."/>
            <person name="Angelova A."/>
            <person name="Collura K."/>
            <person name="Wissotski M."/>
            <person name="Ashley E."/>
            <person name="Morrow D."/>
            <person name="Fernandes J."/>
            <person name="Walbot V."/>
            <person name="Yu Y."/>
        </authorList>
    </citation>
    <scope>NUCLEOTIDE SEQUENCE</scope>
    <source>
        <strain evidence="1">B73</strain>
    </source>
</reference>
<name>C0PB65_MAIZE</name>
<proteinExistence type="evidence at transcript level"/>
<organism evidence="1">
    <name type="scientific">Zea mays</name>
    <name type="common">Maize</name>
    <dbReference type="NCBI Taxonomy" id="4577"/>
    <lineage>
        <taxon>Eukaryota</taxon>
        <taxon>Viridiplantae</taxon>
        <taxon>Streptophyta</taxon>
        <taxon>Embryophyta</taxon>
        <taxon>Tracheophyta</taxon>
        <taxon>Spermatophyta</taxon>
        <taxon>Magnoliopsida</taxon>
        <taxon>Liliopsida</taxon>
        <taxon>Poales</taxon>
        <taxon>Poaceae</taxon>
        <taxon>PACMAD clade</taxon>
        <taxon>Panicoideae</taxon>
        <taxon>Andropogonodae</taxon>
        <taxon>Andropogoneae</taxon>
        <taxon>Tripsacinae</taxon>
        <taxon>Zea</taxon>
    </lineage>
</organism>
<evidence type="ECO:0000313" key="1">
    <source>
        <dbReference type="EMBL" id="ACN31410.1"/>
    </source>
</evidence>
<protein>
    <submittedName>
        <fullName evidence="1">Uncharacterized protein</fullName>
    </submittedName>
</protein>
<dbReference type="EMBL" id="BT065534">
    <property type="protein sequence ID" value="ACN31410.1"/>
    <property type="molecule type" value="mRNA"/>
</dbReference>
<reference evidence="1" key="2">
    <citation type="submission" date="2012-06" db="EMBL/GenBank/DDBJ databases">
        <authorList>
            <person name="Yu Y."/>
            <person name="Currie J."/>
            <person name="Lomeli R."/>
            <person name="Angelova A."/>
            <person name="Collura K."/>
            <person name="Wissotski M."/>
            <person name="Campos D."/>
            <person name="Kudrna D."/>
            <person name="Golser W."/>
            <person name="Ashely E."/>
            <person name="Descour A."/>
            <person name="Fernandes J."/>
            <person name="Soderlund C."/>
            <person name="Walbot V."/>
        </authorList>
    </citation>
    <scope>NUCLEOTIDE SEQUENCE</scope>
    <source>
        <strain evidence="1">B73</strain>
    </source>
</reference>
<sequence length="55" mass="5996">MCITCGALNDTVTRPGSLRSRFQYSASLQHRPEECIAARRLTPAASASQFLVPTD</sequence>